<protein>
    <submittedName>
        <fullName evidence="1">Uncharacterized protein</fullName>
    </submittedName>
</protein>
<evidence type="ECO:0000313" key="1">
    <source>
        <dbReference type="EMBL" id="MBU2949835.1"/>
    </source>
</evidence>
<sequence>MESPQISTSIPHYNPNRLYTFNAQNFKDSEKESNNNNNPVSGQDDIDDNGDDWTLIGDTTMEPGKGYTTTTTPGYFSANGSGKGSTFLATFKGKFNNGIYSLNIYRNDDEKSDKNWNLIGNPYPSALDSDAFFNGNPELERAIYFWSQNAAPNSSLNGNQQQNFSTSDYAIINNTGATSAGGDGSVPEMIIPGSGHAIPSGQSFFVSMENGASGSSGINSGTVTFNNAMRTESPVANREFFKQNNNSKTANTKPNKIWLNLKSTDNTANQILIGYVNGATDADDGLSYDADTHPLKGSYLYSIIPGVDKKFTIQGRDPNSLTINEVIPLGFKTTLAPSIIYTIALAKTEGDFFTTHNVILLDKDNTPATRWDLTSGDYIFTSQQTGEFNDRFEIVFEDSSLSVSQDAFNLNRLTIISLGKNQLQFNTAQNQTIRSIKIFDLLGQQLYQLEGDSHSETYYLPNLGAIYIAKVELSSGEVITKKGIC</sequence>
<name>A0ACC5U6B2_9FLAO</name>
<reference evidence="1" key="1">
    <citation type="submission" date="2021-05" db="EMBL/GenBank/DDBJ databases">
        <title>Draft genomes of bacteria isolated from model marine particles.</title>
        <authorList>
            <person name="Datta M.S."/>
            <person name="Schwartzman J.A."/>
            <person name="Enke T.N."/>
            <person name="Saavedra J."/>
            <person name="Cermak N."/>
            <person name="Cordero O.X."/>
        </authorList>
    </citation>
    <scope>NUCLEOTIDE SEQUENCE</scope>
    <source>
        <strain evidence="1">I2M19</strain>
    </source>
</reference>
<comment type="caution">
    <text evidence="1">The sequence shown here is derived from an EMBL/GenBank/DDBJ whole genome shotgun (WGS) entry which is preliminary data.</text>
</comment>
<keyword evidence="2" id="KW-1185">Reference proteome</keyword>
<gene>
    <name evidence="1" type="ORF">KO493_03890</name>
</gene>
<evidence type="ECO:0000313" key="2">
    <source>
        <dbReference type="Proteomes" id="UP001647509"/>
    </source>
</evidence>
<dbReference type="Proteomes" id="UP001647509">
    <property type="component" value="Unassembled WGS sequence"/>
</dbReference>
<proteinExistence type="predicted"/>
<dbReference type="EMBL" id="JAHKPD010000008">
    <property type="protein sequence ID" value="MBU2949835.1"/>
    <property type="molecule type" value="Genomic_DNA"/>
</dbReference>
<accession>A0ACC5U6B2</accession>
<organism evidence="1 2">
    <name type="scientific">Pseudotamlana agarivorans</name>
    <dbReference type="NCBI Taxonomy" id="481183"/>
    <lineage>
        <taxon>Bacteria</taxon>
        <taxon>Pseudomonadati</taxon>
        <taxon>Bacteroidota</taxon>
        <taxon>Flavobacteriia</taxon>
        <taxon>Flavobacteriales</taxon>
        <taxon>Flavobacteriaceae</taxon>
        <taxon>Pseudotamlana</taxon>
    </lineage>
</organism>